<dbReference type="EMBL" id="BMED01000007">
    <property type="protein sequence ID" value="GGC98236.1"/>
    <property type="molecule type" value="Genomic_DNA"/>
</dbReference>
<dbReference type="Proteomes" id="UP000637423">
    <property type="component" value="Unassembled WGS sequence"/>
</dbReference>
<dbReference type="GO" id="GO:0008654">
    <property type="term" value="P:phospholipid biosynthetic process"/>
    <property type="evidence" value="ECO:0007669"/>
    <property type="project" value="InterPro"/>
</dbReference>
<name>A0A916UZY3_9BURK</name>
<sequence length="208" mass="22756">MSISIYQLKPKFQQLLAPLLSLLIRRRVTPNQITLLAMSLSVAYGAILAVFPQLPWLWMAFPFFMLLRMALNAIDGMLANASGQKTNLGALLNELCDQLSDLALYLPFVMLADIYAPLLVAVVIAALLAEFAGVSAALIGSPRRFDGPMGKSDRAFVFGLLALMHFYAASPSWQNGLLGLSLLLLGYTIFNRLRQALRSQVSAVQPTL</sequence>
<dbReference type="InterPro" id="IPR043130">
    <property type="entry name" value="CDP-OH_PTrfase_TM_dom"/>
</dbReference>
<reference evidence="2" key="2">
    <citation type="submission" date="2020-09" db="EMBL/GenBank/DDBJ databases">
        <authorList>
            <person name="Sun Q."/>
            <person name="Zhou Y."/>
        </authorList>
    </citation>
    <scope>NUCLEOTIDE SEQUENCE</scope>
    <source>
        <strain evidence="2">CGMCC 1.10998</strain>
    </source>
</reference>
<evidence type="ECO:0000256" key="1">
    <source>
        <dbReference type="SAM" id="Phobius"/>
    </source>
</evidence>
<proteinExistence type="predicted"/>
<reference evidence="2" key="1">
    <citation type="journal article" date="2014" name="Int. J. Syst. Evol. Microbiol.">
        <title>Complete genome sequence of Corynebacterium casei LMG S-19264T (=DSM 44701T), isolated from a smear-ripened cheese.</title>
        <authorList>
            <consortium name="US DOE Joint Genome Institute (JGI-PGF)"/>
            <person name="Walter F."/>
            <person name="Albersmeier A."/>
            <person name="Kalinowski J."/>
            <person name="Ruckert C."/>
        </authorList>
    </citation>
    <scope>NUCLEOTIDE SEQUENCE</scope>
    <source>
        <strain evidence="2">CGMCC 1.10998</strain>
    </source>
</reference>
<gene>
    <name evidence="2" type="ORF">GCM10011396_52230</name>
</gene>
<dbReference type="RefSeq" id="WP_188569090.1">
    <property type="nucleotide sequence ID" value="NZ_BMED01000007.1"/>
</dbReference>
<dbReference type="AlphaFoldDB" id="A0A916UZY3"/>
<keyword evidence="3" id="KW-1185">Reference proteome</keyword>
<feature type="transmembrane region" description="Helical" evidence="1">
    <location>
        <begin position="33"/>
        <end position="51"/>
    </location>
</feature>
<dbReference type="GO" id="GO:0016020">
    <property type="term" value="C:membrane"/>
    <property type="evidence" value="ECO:0007669"/>
    <property type="project" value="InterPro"/>
</dbReference>
<accession>A0A916UZY3</accession>
<comment type="caution">
    <text evidence="2">The sequence shown here is derived from an EMBL/GenBank/DDBJ whole genome shotgun (WGS) entry which is preliminary data.</text>
</comment>
<dbReference type="InterPro" id="IPR000462">
    <property type="entry name" value="CDP-OH_P_trans"/>
</dbReference>
<keyword evidence="1" id="KW-0812">Transmembrane</keyword>
<feature type="transmembrane region" description="Helical" evidence="1">
    <location>
        <begin position="114"/>
        <end position="140"/>
    </location>
</feature>
<dbReference type="Pfam" id="PF01066">
    <property type="entry name" value="CDP-OH_P_transf"/>
    <property type="match status" value="1"/>
</dbReference>
<dbReference type="Gene3D" id="1.20.120.1760">
    <property type="match status" value="1"/>
</dbReference>
<evidence type="ECO:0000313" key="3">
    <source>
        <dbReference type="Proteomes" id="UP000637423"/>
    </source>
</evidence>
<keyword evidence="1" id="KW-1133">Transmembrane helix</keyword>
<keyword evidence="1" id="KW-0472">Membrane</keyword>
<dbReference type="GO" id="GO:0016780">
    <property type="term" value="F:phosphotransferase activity, for other substituted phosphate groups"/>
    <property type="evidence" value="ECO:0007669"/>
    <property type="project" value="InterPro"/>
</dbReference>
<feature type="transmembrane region" description="Helical" evidence="1">
    <location>
        <begin position="152"/>
        <end position="170"/>
    </location>
</feature>
<organism evidence="2 3">
    <name type="scientific">Undibacterium terreum</name>
    <dbReference type="NCBI Taxonomy" id="1224302"/>
    <lineage>
        <taxon>Bacteria</taxon>
        <taxon>Pseudomonadati</taxon>
        <taxon>Pseudomonadota</taxon>
        <taxon>Betaproteobacteria</taxon>
        <taxon>Burkholderiales</taxon>
        <taxon>Oxalobacteraceae</taxon>
        <taxon>Undibacterium</taxon>
    </lineage>
</organism>
<evidence type="ECO:0000313" key="2">
    <source>
        <dbReference type="EMBL" id="GGC98236.1"/>
    </source>
</evidence>
<protein>
    <submittedName>
        <fullName evidence="2">CDP-alcohol phosphatidyltransferase</fullName>
    </submittedName>
</protein>